<reference evidence="8" key="1">
    <citation type="submission" date="2021-12" db="EMBL/GenBank/DDBJ databases">
        <title>Prjna785345.</title>
        <authorList>
            <person name="Rujirawat T."/>
            <person name="Krajaejun T."/>
        </authorList>
    </citation>
    <scope>NUCLEOTIDE SEQUENCE</scope>
    <source>
        <strain evidence="8">Pi057C3</strain>
    </source>
</reference>
<dbReference type="EMBL" id="JAKCXM010000792">
    <property type="protein sequence ID" value="KAJ0391910.1"/>
    <property type="molecule type" value="Genomic_DNA"/>
</dbReference>
<dbReference type="Gene3D" id="3.40.50.1820">
    <property type="entry name" value="alpha/beta hydrolase"/>
    <property type="match status" value="1"/>
</dbReference>
<dbReference type="GO" id="GO:0006629">
    <property type="term" value="P:lipid metabolic process"/>
    <property type="evidence" value="ECO:0007669"/>
    <property type="project" value="UniProtKB-KW"/>
</dbReference>
<gene>
    <name evidence="8" type="ORF">P43SY_009740</name>
</gene>
<dbReference type="PANTHER" id="PTHR34043:SF3">
    <property type="entry name" value="ALPHA_BETA-HYDROLASES SUPERFAMILY PROTEIN"/>
    <property type="match status" value="1"/>
</dbReference>
<dbReference type="GO" id="GO:0016787">
    <property type="term" value="F:hydrolase activity"/>
    <property type="evidence" value="ECO:0007669"/>
    <property type="project" value="UniProtKB-KW"/>
</dbReference>
<dbReference type="GO" id="GO:0005576">
    <property type="term" value="C:extracellular region"/>
    <property type="evidence" value="ECO:0007669"/>
    <property type="project" value="UniProtKB-SubCell"/>
</dbReference>
<keyword evidence="3 6" id="KW-0732">Signal</keyword>
<comment type="subcellular location">
    <subcellularLocation>
        <location evidence="1">Secreted</location>
    </subcellularLocation>
</comment>
<sequence>MALHRAFQLVLCVALSFSALAAAGKPRPGNKYPIILLHGFSGWGRDELGGSKYWGGLHGDWQEQLKQQGFDVRTAVVGPFSSNWDRACELYAYIKGGTVNYGPNHARVHGHNVTGRTFPGIFPEWGEVINGEVQKVHIVGHSMGGQTARMLAQLLEDGGRNAPIAEDPASHELFAGGKQWIQSITTVATPNQGTLLADGFDTFGDLGENLIGVVVASLHALGDGVAKLYDVKLDQWNLAPRRRDEKLKDYVKRAFNSPALRNAGRDLCAYSLSTAGAKEDSKPTTAS</sequence>
<evidence type="ECO:0000313" key="9">
    <source>
        <dbReference type="Proteomes" id="UP001209570"/>
    </source>
</evidence>
<keyword evidence="4" id="KW-0378">Hydrolase</keyword>
<dbReference type="Pfam" id="PF24708">
    <property type="entry name" value="Lip_C"/>
    <property type="match status" value="1"/>
</dbReference>
<dbReference type="Proteomes" id="UP001209570">
    <property type="component" value="Unassembled WGS sequence"/>
</dbReference>
<accession>A0AAD5M149</accession>
<feature type="chain" id="PRO_5042279967" description="Lipase-like C-terminal domain-containing protein" evidence="6">
    <location>
        <begin position="24"/>
        <end position="287"/>
    </location>
</feature>
<dbReference type="PANTHER" id="PTHR34043">
    <property type="entry name" value="ALPHA/BETA-HYDROLASES SUPERFAMILY PROTEIN"/>
    <property type="match status" value="1"/>
</dbReference>
<keyword evidence="9" id="KW-1185">Reference proteome</keyword>
<dbReference type="InterPro" id="IPR056304">
    <property type="entry name" value="Lip-like_C"/>
</dbReference>
<keyword evidence="5" id="KW-0443">Lipid metabolism</keyword>
<protein>
    <recommendedName>
        <fullName evidence="7">Lipase-like C-terminal domain-containing protein</fullName>
    </recommendedName>
</protein>
<feature type="signal peptide" evidence="6">
    <location>
        <begin position="1"/>
        <end position="23"/>
    </location>
</feature>
<evidence type="ECO:0000256" key="5">
    <source>
        <dbReference type="ARBA" id="ARBA00023098"/>
    </source>
</evidence>
<feature type="domain" description="Lipase-like C-terminal" evidence="7">
    <location>
        <begin position="30"/>
        <end position="280"/>
    </location>
</feature>
<evidence type="ECO:0000256" key="6">
    <source>
        <dbReference type="SAM" id="SignalP"/>
    </source>
</evidence>
<evidence type="ECO:0000256" key="2">
    <source>
        <dbReference type="ARBA" id="ARBA00022525"/>
    </source>
</evidence>
<dbReference type="SUPFAM" id="SSF53474">
    <property type="entry name" value="alpha/beta-Hydrolases"/>
    <property type="match status" value="1"/>
</dbReference>
<evidence type="ECO:0000256" key="1">
    <source>
        <dbReference type="ARBA" id="ARBA00004613"/>
    </source>
</evidence>
<organism evidence="8 9">
    <name type="scientific">Pythium insidiosum</name>
    <name type="common">Pythiosis disease agent</name>
    <dbReference type="NCBI Taxonomy" id="114742"/>
    <lineage>
        <taxon>Eukaryota</taxon>
        <taxon>Sar</taxon>
        <taxon>Stramenopiles</taxon>
        <taxon>Oomycota</taxon>
        <taxon>Peronosporomycetes</taxon>
        <taxon>Pythiales</taxon>
        <taxon>Pythiaceae</taxon>
        <taxon>Pythium</taxon>
    </lineage>
</organism>
<evidence type="ECO:0000256" key="4">
    <source>
        <dbReference type="ARBA" id="ARBA00022801"/>
    </source>
</evidence>
<dbReference type="AlphaFoldDB" id="A0AAD5M149"/>
<evidence type="ECO:0000256" key="3">
    <source>
        <dbReference type="ARBA" id="ARBA00022729"/>
    </source>
</evidence>
<evidence type="ECO:0000259" key="7">
    <source>
        <dbReference type="Pfam" id="PF24708"/>
    </source>
</evidence>
<proteinExistence type="predicted"/>
<dbReference type="InterPro" id="IPR029058">
    <property type="entry name" value="AB_hydrolase_fold"/>
</dbReference>
<keyword evidence="2" id="KW-0964">Secreted</keyword>
<comment type="caution">
    <text evidence="8">The sequence shown here is derived from an EMBL/GenBank/DDBJ whole genome shotgun (WGS) entry which is preliminary data.</text>
</comment>
<name>A0AAD5M149_PYTIN</name>
<evidence type="ECO:0000313" key="8">
    <source>
        <dbReference type="EMBL" id="KAJ0391910.1"/>
    </source>
</evidence>